<feature type="region of interest" description="Disordered" evidence="1">
    <location>
        <begin position="1"/>
        <end position="22"/>
    </location>
</feature>
<dbReference type="RefSeq" id="WP_200275578.1">
    <property type="nucleotide sequence ID" value="NZ_CP066802.1"/>
</dbReference>
<dbReference type="EMBL" id="CP066802">
    <property type="protein sequence ID" value="QQM67200.1"/>
    <property type="molecule type" value="Genomic_DNA"/>
</dbReference>
<feature type="compositionally biased region" description="Pro residues" evidence="1">
    <location>
        <begin position="10"/>
        <end position="19"/>
    </location>
</feature>
<evidence type="ECO:0000256" key="1">
    <source>
        <dbReference type="SAM" id="MobiDB-lite"/>
    </source>
</evidence>
<dbReference type="AlphaFoldDB" id="A0A7T7S213"/>
<dbReference type="PROSITE" id="PS51459">
    <property type="entry name" value="FIDO"/>
    <property type="match status" value="1"/>
</dbReference>
<dbReference type="Proteomes" id="UP000595895">
    <property type="component" value="Chromosome"/>
</dbReference>
<dbReference type="SUPFAM" id="SSF140931">
    <property type="entry name" value="Fic-like"/>
    <property type="match status" value="1"/>
</dbReference>
<dbReference type="InterPro" id="IPR003812">
    <property type="entry name" value="Fido"/>
</dbReference>
<sequence>MTPTTVPLSPGSPGPAPRPRPTDPALLAVLRRLDADPRVQAASAALREASAELRWSQVLRRRWREARAEANLCCAVASGAVEGAVVPLGLLRERVARAELTQAASGDPALDAVTALWRAGTHLNELMPDLGGAGGGRRVPSRELLAGLHRDLVAPLVASGQLTQRQVAAPRRDGEEPLEGGPGQAPQGLELRARLEGLLDLLDLPQAPALVRAALVHAELVTARPFAAGNAALGRLLVRHLVVRDGLEPTGTAVAEAYPARAPQAYREAASAYASADPDGVAAWVVWQAEALLVGLEEAQVLLRRVQAGRSR</sequence>
<gene>
    <name evidence="3" type="ORF">JG540_09340</name>
</gene>
<dbReference type="InterPro" id="IPR036597">
    <property type="entry name" value="Fido-like_dom_sf"/>
</dbReference>
<evidence type="ECO:0000313" key="3">
    <source>
        <dbReference type="EMBL" id="QQM67200.1"/>
    </source>
</evidence>
<proteinExistence type="predicted"/>
<name>A0A7T7S213_9ACTO</name>
<dbReference type="Gene3D" id="1.10.3290.10">
    <property type="entry name" value="Fido-like domain"/>
    <property type="match status" value="1"/>
</dbReference>
<dbReference type="Pfam" id="PF02661">
    <property type="entry name" value="Fic"/>
    <property type="match status" value="1"/>
</dbReference>
<feature type="domain" description="Fido" evidence="2">
    <location>
        <begin position="140"/>
        <end position="290"/>
    </location>
</feature>
<evidence type="ECO:0000313" key="4">
    <source>
        <dbReference type="Proteomes" id="UP000595895"/>
    </source>
</evidence>
<dbReference type="KEGG" id="awe:JG540_09340"/>
<protein>
    <submittedName>
        <fullName evidence="3">Fic family protein</fullName>
    </submittedName>
</protein>
<evidence type="ECO:0000259" key="2">
    <source>
        <dbReference type="PROSITE" id="PS51459"/>
    </source>
</evidence>
<organism evidence="3 4">
    <name type="scientific">Actinomyces weissii</name>
    <dbReference type="NCBI Taxonomy" id="675090"/>
    <lineage>
        <taxon>Bacteria</taxon>
        <taxon>Bacillati</taxon>
        <taxon>Actinomycetota</taxon>
        <taxon>Actinomycetes</taxon>
        <taxon>Actinomycetales</taxon>
        <taxon>Actinomycetaceae</taxon>
        <taxon>Actinomyces</taxon>
    </lineage>
</organism>
<feature type="region of interest" description="Disordered" evidence="1">
    <location>
        <begin position="164"/>
        <end position="187"/>
    </location>
</feature>
<accession>A0A7T7S213</accession>
<keyword evidence="4" id="KW-1185">Reference proteome</keyword>
<reference evidence="3 4" key="1">
    <citation type="submission" date="2020-12" db="EMBL/GenBank/DDBJ databases">
        <authorList>
            <person name="Zhou J."/>
        </authorList>
    </citation>
    <scope>NUCLEOTIDE SEQUENCE [LARGE SCALE GENOMIC DNA]</scope>
    <source>
        <strain evidence="3 4">CCUG 61299</strain>
    </source>
</reference>